<keyword evidence="2 4" id="KW-0238">DNA-binding</keyword>
<dbReference type="PANTHER" id="PTHR47506">
    <property type="entry name" value="TRANSCRIPTIONAL REGULATORY PROTEIN"/>
    <property type="match status" value="1"/>
</dbReference>
<dbReference type="PANTHER" id="PTHR47506:SF3">
    <property type="entry name" value="HTH-TYPE TRANSCRIPTIONAL REGULATOR LMRA"/>
    <property type="match status" value="1"/>
</dbReference>
<dbReference type="Pfam" id="PF00440">
    <property type="entry name" value="TetR_N"/>
    <property type="match status" value="1"/>
</dbReference>
<evidence type="ECO:0000259" key="5">
    <source>
        <dbReference type="PROSITE" id="PS50977"/>
    </source>
</evidence>
<protein>
    <submittedName>
        <fullName evidence="6">TetR/AcrR family transcriptional regulator</fullName>
    </submittedName>
</protein>
<dbReference type="InterPro" id="IPR009057">
    <property type="entry name" value="Homeodomain-like_sf"/>
</dbReference>
<reference evidence="7" key="1">
    <citation type="journal article" date="2019" name="Int. J. Syst. Evol. Microbiol.">
        <title>The Global Catalogue of Microorganisms (GCM) 10K type strain sequencing project: providing services to taxonomists for standard genome sequencing and annotation.</title>
        <authorList>
            <consortium name="The Broad Institute Genomics Platform"/>
            <consortium name="The Broad Institute Genome Sequencing Center for Infectious Disease"/>
            <person name="Wu L."/>
            <person name="Ma J."/>
        </authorList>
    </citation>
    <scope>NUCLEOTIDE SEQUENCE [LARGE SCALE GENOMIC DNA]</scope>
    <source>
        <strain evidence="7">CCM 8904</strain>
    </source>
</reference>
<feature type="domain" description="HTH tetR-type" evidence="5">
    <location>
        <begin position="2"/>
        <end position="62"/>
    </location>
</feature>
<evidence type="ECO:0000313" key="6">
    <source>
        <dbReference type="EMBL" id="MFC6169151.1"/>
    </source>
</evidence>
<dbReference type="RefSeq" id="WP_225418810.1">
    <property type="nucleotide sequence ID" value="NZ_JBHSSL010000006.1"/>
</dbReference>
<comment type="caution">
    <text evidence="6">The sequence shown here is derived from an EMBL/GenBank/DDBJ whole genome shotgun (WGS) entry which is preliminary data.</text>
</comment>
<dbReference type="InterPro" id="IPR054156">
    <property type="entry name" value="YxaF_TetR_C"/>
</dbReference>
<keyword evidence="7" id="KW-1185">Reference proteome</keyword>
<organism evidence="6 7">
    <name type="scientific">Loigolactobacillus jiayinensis</name>
    <dbReference type="NCBI Taxonomy" id="2486016"/>
    <lineage>
        <taxon>Bacteria</taxon>
        <taxon>Bacillati</taxon>
        <taxon>Bacillota</taxon>
        <taxon>Bacilli</taxon>
        <taxon>Lactobacillales</taxon>
        <taxon>Lactobacillaceae</taxon>
        <taxon>Loigolactobacillus</taxon>
    </lineage>
</organism>
<keyword evidence="3" id="KW-0804">Transcription</keyword>
<dbReference type="PROSITE" id="PS50977">
    <property type="entry name" value="HTH_TETR_2"/>
    <property type="match status" value="1"/>
</dbReference>
<dbReference type="PRINTS" id="PR00455">
    <property type="entry name" value="HTHTETR"/>
</dbReference>
<evidence type="ECO:0000256" key="1">
    <source>
        <dbReference type="ARBA" id="ARBA00023015"/>
    </source>
</evidence>
<name>A0ABW1R8D2_9LACO</name>
<evidence type="ECO:0000313" key="7">
    <source>
        <dbReference type="Proteomes" id="UP001596289"/>
    </source>
</evidence>
<evidence type="ECO:0000256" key="2">
    <source>
        <dbReference type="ARBA" id="ARBA00023125"/>
    </source>
</evidence>
<evidence type="ECO:0000256" key="4">
    <source>
        <dbReference type="PROSITE-ProRule" id="PRU00335"/>
    </source>
</evidence>
<proteinExistence type="predicted"/>
<sequence length="194" mass="21741">MNDSKAKIITAARQQIYHNGYEATAISDIMAAAEVGKGQLYYYFKSKKDIGLAVVQQISAEWEHQLLQQILAPEQPAAEAIAAMLNWVLDFQRQQSHYYGCPIGNVIVEMATKDEDFRQLLDQLINDWQTALAIKLQQLTPVITTAEAQAKAQTTIATLQGALMLIKLHQSIEPLEQAVNYLKQTLLKQGRSIK</sequence>
<dbReference type="EMBL" id="JBHSSL010000006">
    <property type="protein sequence ID" value="MFC6169151.1"/>
    <property type="molecule type" value="Genomic_DNA"/>
</dbReference>
<dbReference type="SUPFAM" id="SSF46689">
    <property type="entry name" value="Homeodomain-like"/>
    <property type="match status" value="1"/>
</dbReference>
<dbReference type="InterPro" id="IPR001647">
    <property type="entry name" value="HTH_TetR"/>
</dbReference>
<evidence type="ECO:0000256" key="3">
    <source>
        <dbReference type="ARBA" id="ARBA00023163"/>
    </source>
</evidence>
<feature type="DNA-binding region" description="H-T-H motif" evidence="4">
    <location>
        <begin position="25"/>
        <end position="44"/>
    </location>
</feature>
<dbReference type="Pfam" id="PF21993">
    <property type="entry name" value="TetR_C_13_2"/>
    <property type="match status" value="1"/>
</dbReference>
<gene>
    <name evidence="6" type="ORF">ACFQGP_00920</name>
</gene>
<dbReference type="InterPro" id="IPR036271">
    <property type="entry name" value="Tet_transcr_reg_TetR-rel_C_sf"/>
</dbReference>
<dbReference type="Proteomes" id="UP001596289">
    <property type="component" value="Unassembled WGS sequence"/>
</dbReference>
<keyword evidence="1" id="KW-0805">Transcription regulation</keyword>
<dbReference type="SUPFAM" id="SSF48498">
    <property type="entry name" value="Tetracyclin repressor-like, C-terminal domain"/>
    <property type="match status" value="1"/>
</dbReference>
<dbReference type="Gene3D" id="1.10.357.10">
    <property type="entry name" value="Tetracycline Repressor, domain 2"/>
    <property type="match status" value="1"/>
</dbReference>
<accession>A0ABW1R8D2</accession>